<name>A0AAU8ARW6_9RHOB</name>
<dbReference type="Pfam" id="PF02615">
    <property type="entry name" value="Ldh_2"/>
    <property type="match status" value="1"/>
</dbReference>
<organism evidence="3">
    <name type="scientific">Alloyangia sp. H15</name>
    <dbReference type="NCBI Taxonomy" id="3029062"/>
    <lineage>
        <taxon>Bacteria</taxon>
        <taxon>Pseudomonadati</taxon>
        <taxon>Pseudomonadota</taxon>
        <taxon>Alphaproteobacteria</taxon>
        <taxon>Rhodobacterales</taxon>
        <taxon>Roseobacteraceae</taxon>
        <taxon>Alloyangia</taxon>
    </lineage>
</organism>
<proteinExistence type="inferred from homology"/>
<dbReference type="InterPro" id="IPR043144">
    <property type="entry name" value="Mal/L-sulf/L-lact_DH-like_ah"/>
</dbReference>
<evidence type="ECO:0000313" key="3">
    <source>
        <dbReference type="EMBL" id="XCC97242.1"/>
    </source>
</evidence>
<keyword evidence="2" id="KW-0560">Oxidoreductase</keyword>
<dbReference type="SUPFAM" id="SSF89733">
    <property type="entry name" value="L-sulfolactate dehydrogenase-like"/>
    <property type="match status" value="1"/>
</dbReference>
<evidence type="ECO:0000256" key="2">
    <source>
        <dbReference type="ARBA" id="ARBA00023002"/>
    </source>
</evidence>
<dbReference type="EMBL" id="CP123387">
    <property type="protein sequence ID" value="XCC97242.1"/>
    <property type="molecule type" value="Genomic_DNA"/>
</dbReference>
<gene>
    <name evidence="3" type="ORF">PVT71_26115</name>
</gene>
<dbReference type="InterPro" id="IPR043143">
    <property type="entry name" value="Mal/L-sulf/L-lact_DH-like_NADP"/>
</dbReference>
<reference evidence="3" key="1">
    <citation type="submission" date="2023-02" db="EMBL/GenBank/DDBJ databases">
        <title>Description and genomic characterization of Salipiger bruguierae sp. nov., isolated from the sediment of mangrove plant Bruguiera sexangula.</title>
        <authorList>
            <person name="Long M."/>
        </authorList>
    </citation>
    <scope>NUCLEOTIDE SEQUENCE</scope>
    <source>
        <strain evidence="3">H15</strain>
        <plasmid evidence="3">unnamed2</plasmid>
    </source>
</reference>
<keyword evidence="3" id="KW-0614">Plasmid</keyword>
<dbReference type="InterPro" id="IPR003767">
    <property type="entry name" value="Malate/L-lactate_DH-like"/>
</dbReference>
<dbReference type="PANTHER" id="PTHR11091:SF0">
    <property type="entry name" value="MALATE DEHYDROGENASE"/>
    <property type="match status" value="1"/>
</dbReference>
<dbReference type="AlphaFoldDB" id="A0AAU8ARW6"/>
<accession>A0AAU8ARW6</accession>
<dbReference type="GO" id="GO:0016491">
    <property type="term" value="F:oxidoreductase activity"/>
    <property type="evidence" value="ECO:0007669"/>
    <property type="project" value="UniProtKB-KW"/>
</dbReference>
<dbReference type="Gene3D" id="1.10.1530.10">
    <property type="match status" value="1"/>
</dbReference>
<comment type="similarity">
    <text evidence="1">Belongs to the LDH2/MDH2 oxidoreductase family.</text>
</comment>
<dbReference type="InterPro" id="IPR036111">
    <property type="entry name" value="Mal/L-sulfo/L-lacto_DH-like_sf"/>
</dbReference>
<evidence type="ECO:0000256" key="1">
    <source>
        <dbReference type="ARBA" id="ARBA00006056"/>
    </source>
</evidence>
<geneLocation type="plasmid" evidence="3">
    <name>unnamed2</name>
</geneLocation>
<sequence length="238" mass="25187">MRRLNATRRAGSCVFAIGNAHHNGPLWLDVETFADAGLITLSVVNSATYVVPFSARKPVYGTKPMAFAVPRADGSVLMFDQATAAMANGEVRIAAKEGRQLPEGVGLDAQGQPTRDPLKVLDGGALLPFGGHKGSQIAMMIDLLAGALTGSNFSHQVDWSGYPGAESAYTGQTFIVIDPAKANSATPFSSRVEELVRKLSEAGQTRLPGDTRKQARARSEAEGIKIDAETYSELLALA</sequence>
<dbReference type="Gene3D" id="3.30.1370.60">
    <property type="entry name" value="Hypothetical oxidoreductase yiak, domain 2"/>
    <property type="match status" value="1"/>
</dbReference>
<protein>
    <submittedName>
        <fullName evidence="3">Ldh family oxidoreductase</fullName>
    </submittedName>
</protein>
<dbReference type="PANTHER" id="PTHR11091">
    <property type="entry name" value="OXIDOREDUCTASE-RELATED"/>
    <property type="match status" value="1"/>
</dbReference>
<dbReference type="RefSeq" id="WP_353476132.1">
    <property type="nucleotide sequence ID" value="NZ_CP123387.1"/>
</dbReference>